<proteinExistence type="inferred from homology"/>
<dbReference type="GO" id="GO:0042777">
    <property type="term" value="P:proton motive force-driven plasma membrane ATP synthesis"/>
    <property type="evidence" value="ECO:0007669"/>
    <property type="project" value="TreeGrafter"/>
</dbReference>
<keyword evidence="8 11" id="KW-0406">Ion transport</keyword>
<dbReference type="PROSITE" id="PS00449">
    <property type="entry name" value="ATPASE_A"/>
    <property type="match status" value="1"/>
</dbReference>
<dbReference type="InterPro" id="IPR023011">
    <property type="entry name" value="ATP_synth_F0_asu_AS"/>
</dbReference>
<evidence type="ECO:0000256" key="11">
    <source>
        <dbReference type="HAMAP-Rule" id="MF_01393"/>
    </source>
</evidence>
<accession>A0A6L9ENK7</accession>
<comment type="similarity">
    <text evidence="2 11">Belongs to the ATPase A chain family.</text>
</comment>
<evidence type="ECO:0000256" key="5">
    <source>
        <dbReference type="ARBA" id="ARBA00022692"/>
    </source>
</evidence>
<protein>
    <recommendedName>
        <fullName evidence="11">ATP synthase subunit a</fullName>
    </recommendedName>
    <alternativeName>
        <fullName evidence="11">ATP synthase F0 sector subunit a</fullName>
    </alternativeName>
    <alternativeName>
        <fullName evidence="11">F-ATPase subunit 6</fullName>
    </alternativeName>
</protein>
<feature type="transmembrane region" description="Helical" evidence="11">
    <location>
        <begin position="77"/>
        <end position="99"/>
    </location>
</feature>
<evidence type="ECO:0000256" key="2">
    <source>
        <dbReference type="ARBA" id="ARBA00006810"/>
    </source>
</evidence>
<dbReference type="Proteomes" id="UP000474042">
    <property type="component" value="Unassembled WGS sequence"/>
</dbReference>
<keyword evidence="4 11" id="KW-0138">CF(0)</keyword>
<dbReference type="AlphaFoldDB" id="A0A6L9ENK7"/>
<feature type="transmembrane region" description="Helical" evidence="11">
    <location>
        <begin position="12"/>
        <end position="40"/>
    </location>
</feature>
<dbReference type="PANTHER" id="PTHR42823:SF3">
    <property type="entry name" value="ATP SYNTHASE SUBUNIT A, CHLOROPLASTIC"/>
    <property type="match status" value="1"/>
</dbReference>
<dbReference type="EMBL" id="WOFV02000029">
    <property type="protein sequence ID" value="NAS18277.1"/>
    <property type="molecule type" value="Genomic_DNA"/>
</dbReference>
<dbReference type="InterPro" id="IPR045082">
    <property type="entry name" value="ATP_syn_F0_a_bact/chloroplast"/>
</dbReference>
<evidence type="ECO:0000256" key="8">
    <source>
        <dbReference type="ARBA" id="ARBA00023065"/>
    </source>
</evidence>
<evidence type="ECO:0000256" key="1">
    <source>
        <dbReference type="ARBA" id="ARBA00004141"/>
    </source>
</evidence>
<keyword evidence="7 11" id="KW-1133">Transmembrane helix</keyword>
<keyword evidence="9 11" id="KW-0472">Membrane</keyword>
<comment type="function">
    <text evidence="11">Key component of the proton channel; it plays a direct role in the translocation of protons across the membrane.</text>
</comment>
<keyword evidence="5 11" id="KW-0812">Transmembrane</keyword>
<dbReference type="InterPro" id="IPR000568">
    <property type="entry name" value="ATP_synth_F0_asu"/>
</dbReference>
<dbReference type="PRINTS" id="PR00123">
    <property type="entry name" value="ATPASEA"/>
</dbReference>
<dbReference type="SUPFAM" id="SSF81336">
    <property type="entry name" value="F1F0 ATP synthase subunit A"/>
    <property type="match status" value="1"/>
</dbReference>
<evidence type="ECO:0000256" key="7">
    <source>
        <dbReference type="ARBA" id="ARBA00022989"/>
    </source>
</evidence>
<dbReference type="PANTHER" id="PTHR42823">
    <property type="entry name" value="ATP SYNTHASE SUBUNIT A, CHLOROPLASTIC"/>
    <property type="match status" value="1"/>
</dbReference>
<dbReference type="Gene3D" id="1.20.120.220">
    <property type="entry name" value="ATP synthase, F0 complex, subunit A"/>
    <property type="match status" value="1"/>
</dbReference>
<dbReference type="GO" id="GO:0046933">
    <property type="term" value="F:proton-transporting ATP synthase activity, rotational mechanism"/>
    <property type="evidence" value="ECO:0007669"/>
    <property type="project" value="UniProtKB-UniRule"/>
</dbReference>
<dbReference type="InterPro" id="IPR035908">
    <property type="entry name" value="F0_ATP_A_sf"/>
</dbReference>
<evidence type="ECO:0000256" key="4">
    <source>
        <dbReference type="ARBA" id="ARBA00022547"/>
    </source>
</evidence>
<evidence type="ECO:0000256" key="3">
    <source>
        <dbReference type="ARBA" id="ARBA00022448"/>
    </source>
</evidence>
<keyword evidence="10 11" id="KW-0066">ATP synthesis</keyword>
<evidence type="ECO:0000313" key="13">
    <source>
        <dbReference type="Proteomes" id="UP000474042"/>
    </source>
</evidence>
<name>A0A6L9ENK7_CLOBU</name>
<feature type="transmembrane region" description="Helical" evidence="11">
    <location>
        <begin position="176"/>
        <end position="196"/>
    </location>
</feature>
<evidence type="ECO:0000256" key="6">
    <source>
        <dbReference type="ARBA" id="ARBA00022781"/>
    </source>
</evidence>
<dbReference type="GO" id="GO:0005886">
    <property type="term" value="C:plasma membrane"/>
    <property type="evidence" value="ECO:0007669"/>
    <property type="project" value="UniProtKB-SubCell"/>
</dbReference>
<evidence type="ECO:0000256" key="9">
    <source>
        <dbReference type="ARBA" id="ARBA00023136"/>
    </source>
</evidence>
<organism evidence="12 13">
    <name type="scientific">Clostridium butyricum</name>
    <dbReference type="NCBI Taxonomy" id="1492"/>
    <lineage>
        <taxon>Bacteria</taxon>
        <taxon>Bacillati</taxon>
        <taxon>Bacillota</taxon>
        <taxon>Clostridia</taxon>
        <taxon>Eubacteriales</taxon>
        <taxon>Clostridiaceae</taxon>
        <taxon>Clostridium</taxon>
    </lineage>
</organism>
<dbReference type="CDD" id="cd00310">
    <property type="entry name" value="ATP-synt_Fo_a_6"/>
    <property type="match status" value="1"/>
</dbReference>
<comment type="caution">
    <text evidence="12">The sequence shown here is derived from an EMBL/GenBank/DDBJ whole genome shotgun (WGS) entry which is preliminary data.</text>
</comment>
<keyword evidence="6 11" id="KW-0375">Hydrogen ion transport</keyword>
<feature type="transmembrane region" description="Helical" evidence="11">
    <location>
        <begin position="137"/>
        <end position="164"/>
    </location>
</feature>
<evidence type="ECO:0000256" key="10">
    <source>
        <dbReference type="ARBA" id="ARBA00023310"/>
    </source>
</evidence>
<dbReference type="Pfam" id="PF00119">
    <property type="entry name" value="ATP-synt_A"/>
    <property type="match status" value="1"/>
</dbReference>
<keyword evidence="3 11" id="KW-0813">Transport</keyword>
<dbReference type="NCBIfam" id="NF004484">
    <property type="entry name" value="PRK05815.3-2"/>
    <property type="match status" value="1"/>
</dbReference>
<gene>
    <name evidence="11" type="primary">atpB</name>
    <name evidence="12" type="ORF">GND98_010455</name>
</gene>
<feature type="transmembrane region" description="Helical" evidence="11">
    <location>
        <begin position="106"/>
        <end position="125"/>
    </location>
</feature>
<keyword evidence="11" id="KW-1003">Cell membrane</keyword>
<reference evidence="12 13" key="1">
    <citation type="submission" date="2020-01" db="EMBL/GenBank/DDBJ databases">
        <title>Genome sequence of a 1,3-propanediol producer, Clostridium butyricum S3.</title>
        <authorList>
            <person name="Zhou J."/>
        </authorList>
    </citation>
    <scope>NUCLEOTIDE SEQUENCE [LARGE SCALE GENOMIC DNA]</scope>
    <source>
        <strain evidence="12 13">S3</strain>
    </source>
</reference>
<comment type="subcellular location">
    <subcellularLocation>
        <location evidence="11">Cell membrane</location>
        <topology evidence="11">Multi-pass membrane protein</topology>
    </subcellularLocation>
    <subcellularLocation>
        <location evidence="1">Membrane</location>
        <topology evidence="1">Multi-pass membrane protein</topology>
    </subcellularLocation>
</comment>
<dbReference type="HAMAP" id="MF_01393">
    <property type="entry name" value="ATP_synth_a_bact"/>
    <property type="match status" value="1"/>
</dbReference>
<sequence>MEQSPIIYSHNFGFFTLDITTSVIVQWVIIAILGIGSFLLTRNLKEKPDKKQAALEKIYITIESVVTSTMGESYLKFIPYIGSLMIYLIFLNFMGLIGIKPPTQDLSVTVGLAITTFITIHYTAIKRNGFGGYLKGYIHPFAFMAPINVMERVMLPVSLALRLFGNMLAATILVDLVYEALGNFAIGIPIIVHGYFDLFDGTIQMLVFSMLTMIQIKLTAEH</sequence>
<evidence type="ECO:0000313" key="12">
    <source>
        <dbReference type="EMBL" id="NAS18277.1"/>
    </source>
</evidence>
<dbReference type="GO" id="GO:0045259">
    <property type="term" value="C:proton-transporting ATP synthase complex"/>
    <property type="evidence" value="ECO:0007669"/>
    <property type="project" value="UniProtKB-KW"/>
</dbReference>